<evidence type="ECO:0000256" key="1">
    <source>
        <dbReference type="SAM" id="Phobius"/>
    </source>
</evidence>
<feature type="transmembrane region" description="Helical" evidence="1">
    <location>
        <begin position="20"/>
        <end position="44"/>
    </location>
</feature>
<keyword evidence="1" id="KW-0812">Transmembrane</keyword>
<keyword evidence="1" id="KW-0472">Membrane</keyword>
<dbReference type="InterPro" id="IPR045584">
    <property type="entry name" value="Pilin-like"/>
</dbReference>
<dbReference type="EMBL" id="QUSG01000036">
    <property type="protein sequence ID" value="KAA3519316.1"/>
    <property type="molecule type" value="Genomic_DNA"/>
</dbReference>
<dbReference type="InterPro" id="IPR012902">
    <property type="entry name" value="N_methyl_site"/>
</dbReference>
<accession>A0A368NWR6</accession>
<proteinExistence type="predicted"/>
<dbReference type="OrthoDB" id="8410604at2"/>
<dbReference type="NCBIfam" id="TIGR02532">
    <property type="entry name" value="IV_pilin_GFxxxE"/>
    <property type="match status" value="1"/>
</dbReference>
<keyword evidence="1" id="KW-1133">Transmembrane helix</keyword>
<sequence length="229" mass="25497">MERQTGQLASDGDRDAGFSLIEVLIALVLIAMMTSILTSAIGQLRKIGEVNQKLVLQQEADTLADQIVFDLQTPFRRPLLVATSAGKQVVFRGSGDAIEFVAAVRTGFKSLGVRQVRYDIIDNGGRLSLRRRLMPYRPVVGSEASDVVSTHIDMIQFQYLGDKETVWRTNWDAANQLPAGLRFSLILEEEKIKAAATRQIWLPHVSLSMILPDLDHCGLQTVFYSSYCQ</sequence>
<organism evidence="2 3">
    <name type="scientific">Agrobacterium vitis</name>
    <name type="common">Rhizobium vitis</name>
    <dbReference type="NCBI Taxonomy" id="373"/>
    <lineage>
        <taxon>Bacteria</taxon>
        <taxon>Pseudomonadati</taxon>
        <taxon>Pseudomonadota</taxon>
        <taxon>Alphaproteobacteria</taxon>
        <taxon>Hyphomicrobiales</taxon>
        <taxon>Rhizobiaceae</taxon>
        <taxon>Rhizobium/Agrobacterium group</taxon>
        <taxon>Agrobacterium</taxon>
    </lineage>
</organism>
<protein>
    <submittedName>
        <fullName evidence="2">Prepilin-type N-terminal cleavage/methylation domain-containing protein</fullName>
    </submittedName>
</protein>
<evidence type="ECO:0000313" key="2">
    <source>
        <dbReference type="EMBL" id="KAA3519316.1"/>
    </source>
</evidence>
<dbReference type="PROSITE" id="PS00409">
    <property type="entry name" value="PROKAR_NTER_METHYL"/>
    <property type="match status" value="1"/>
</dbReference>
<dbReference type="AlphaFoldDB" id="A0A368NWR6"/>
<reference evidence="2 3" key="1">
    <citation type="submission" date="2018-08" db="EMBL/GenBank/DDBJ databases">
        <title>Genome sequencing of Agrobacterium vitis strain ICMP 10754.</title>
        <authorList>
            <person name="Visnovsky S.B."/>
            <person name="Pitman A.R."/>
        </authorList>
    </citation>
    <scope>NUCLEOTIDE SEQUENCE [LARGE SCALE GENOMIC DNA]</scope>
    <source>
        <strain evidence="2 3">ICMP 10754</strain>
    </source>
</reference>
<name>A0A368NWR6_AGRVI</name>
<gene>
    <name evidence="2" type="ORF">DXT89_26135</name>
</gene>
<evidence type="ECO:0000313" key="3">
    <source>
        <dbReference type="Proteomes" id="UP000436911"/>
    </source>
</evidence>
<dbReference type="GeneID" id="60681491"/>
<dbReference type="SUPFAM" id="SSF54523">
    <property type="entry name" value="Pili subunits"/>
    <property type="match status" value="1"/>
</dbReference>
<dbReference type="Proteomes" id="UP000436911">
    <property type="component" value="Unassembled WGS sequence"/>
</dbReference>
<dbReference type="RefSeq" id="WP_060717992.1">
    <property type="nucleotide sequence ID" value="NZ_CP055265.1"/>
</dbReference>
<comment type="caution">
    <text evidence="2">The sequence shown here is derived from an EMBL/GenBank/DDBJ whole genome shotgun (WGS) entry which is preliminary data.</text>
</comment>
<dbReference type="Pfam" id="PF07963">
    <property type="entry name" value="N_methyl"/>
    <property type="match status" value="1"/>
</dbReference>